<gene>
    <name evidence="1" type="ORF">FA02_0195</name>
</gene>
<accession>A0A0D5A2Q6</accession>
<dbReference type="AlphaFoldDB" id="A0A0D5A2Q6"/>
<reference evidence="1" key="1">
    <citation type="submission" date="2014-06" db="EMBL/GenBank/DDBJ databases">
        <authorList>
            <person name="Berube P.M."/>
        </authorList>
    </citation>
    <scope>NUCLEOTIDE SEQUENCE</scope>
    <source>
        <strain evidence="1">P0902-H212</strain>
    </source>
</reference>
<proteinExistence type="predicted"/>
<name>A0A0D5A2Q6_PROMR</name>
<dbReference type="EMBL" id="KJ947870">
    <property type="protein sequence ID" value="AJW30463.1"/>
    <property type="molecule type" value="Genomic_DNA"/>
</dbReference>
<dbReference type="PANTHER" id="PTHR34144">
    <property type="entry name" value="CHROMOSOME 8, WHOLE GENOME SHOTGUN SEQUENCE"/>
    <property type="match status" value="1"/>
</dbReference>
<evidence type="ECO:0000313" key="1">
    <source>
        <dbReference type="EMBL" id="AJW30463.1"/>
    </source>
</evidence>
<sequence>MTKTIAVISLWRDSQTYIHTSLNQLRFQEDELGNDYSFFYSFYENDSVDDTSKILKEWLEDRQGILLTEKLNHPKWESVPSRTRTEAMAQYRNICLYSLRDKKYDYLFIIDSDIYYANDLFKSMIHLIDNNQMYGMITSNTQQNVSDKFDLSKSTSYYDSWALKDLQGNQGLSFAYNPFVMTADRRKWNRSSPVSVASAFGGISLVRGELLQEEKLIWNGDLGCEHWYFCQKIREMNYSIIVHPLLLAEVRHIHVVRPDLFLLIFDKLRLIQNRFKNNTVHNRLKNMVIDCGLYIFNFLFFLKKNISRMIKLFI</sequence>
<dbReference type="Pfam" id="PF11735">
    <property type="entry name" value="CAP59_mtransfer"/>
    <property type="match status" value="1"/>
</dbReference>
<dbReference type="InterPro" id="IPR029044">
    <property type="entry name" value="Nucleotide-diphossugar_trans"/>
</dbReference>
<dbReference type="InterPro" id="IPR021047">
    <property type="entry name" value="Mannosyltransferase_CMT1"/>
</dbReference>
<dbReference type="PANTHER" id="PTHR34144:SF7">
    <property type="entry name" value="EXPORT PROTEIN (CAP59), PUTATIVE (AFU_ORTHOLOGUE AFUA_7G05020)-RELATED"/>
    <property type="match status" value="1"/>
</dbReference>
<dbReference type="SUPFAM" id="SSF53448">
    <property type="entry name" value="Nucleotide-diphospho-sugar transferases"/>
    <property type="match status" value="1"/>
</dbReference>
<dbReference type="Gene3D" id="3.90.550.10">
    <property type="entry name" value="Spore Coat Polysaccharide Biosynthesis Protein SpsA, Chain A"/>
    <property type="match status" value="1"/>
</dbReference>
<organism evidence="1">
    <name type="scientific">Prochlorococcus marinus str. P0902-H212</name>
    <dbReference type="NCBI Taxonomy" id="1620696"/>
    <lineage>
        <taxon>Bacteria</taxon>
        <taxon>Bacillati</taxon>
        <taxon>Cyanobacteriota</taxon>
        <taxon>Cyanophyceae</taxon>
        <taxon>Synechococcales</taxon>
        <taxon>Prochlorococcaceae</taxon>
        <taxon>Prochlorococcus</taxon>
    </lineage>
</organism>
<protein>
    <recommendedName>
        <fullName evidence="2">Glycosyltransferase 2-like domain-containing protein</fullName>
    </recommendedName>
</protein>
<evidence type="ECO:0008006" key="2">
    <source>
        <dbReference type="Google" id="ProtNLM"/>
    </source>
</evidence>